<dbReference type="Proteomes" id="UP000028725">
    <property type="component" value="Unassembled WGS sequence"/>
</dbReference>
<keyword evidence="3" id="KW-1185">Reference proteome</keyword>
<comment type="caution">
    <text evidence="2">The sequence shown here is derived from an EMBL/GenBank/DDBJ whole genome shotgun (WGS) entry which is preliminary data.</text>
</comment>
<proteinExistence type="predicted"/>
<evidence type="ECO:0000313" key="3">
    <source>
        <dbReference type="Proteomes" id="UP000028725"/>
    </source>
</evidence>
<gene>
    <name evidence="2" type="ORF">DB31_8015</name>
</gene>
<dbReference type="STRING" id="394096.DB31_8015"/>
<keyword evidence="1" id="KW-0812">Transmembrane</keyword>
<keyword evidence="1" id="KW-1133">Transmembrane helix</keyword>
<feature type="transmembrane region" description="Helical" evidence="1">
    <location>
        <begin position="57"/>
        <end position="77"/>
    </location>
</feature>
<accession>A0A085WIL9</accession>
<dbReference type="AlphaFoldDB" id="A0A085WIL9"/>
<keyword evidence="1" id="KW-0472">Membrane</keyword>
<reference evidence="2 3" key="1">
    <citation type="submission" date="2014-04" db="EMBL/GenBank/DDBJ databases">
        <title>Genome assembly of Hyalangium minutum DSM 14724.</title>
        <authorList>
            <person name="Sharma G."/>
            <person name="Subramanian S."/>
        </authorList>
    </citation>
    <scope>NUCLEOTIDE SEQUENCE [LARGE SCALE GENOMIC DNA]</scope>
    <source>
        <strain evidence="2 3">DSM 14724</strain>
    </source>
</reference>
<sequence length="80" mass="9097">MQFARVLGPRRRWSLGRKWAASTALAWVRYIRSWQELVRRGSWPRPEPTELPVNSSKRFLLLTGGALLGLGLAVGLVRLI</sequence>
<organism evidence="2 3">
    <name type="scientific">Hyalangium minutum</name>
    <dbReference type="NCBI Taxonomy" id="394096"/>
    <lineage>
        <taxon>Bacteria</taxon>
        <taxon>Pseudomonadati</taxon>
        <taxon>Myxococcota</taxon>
        <taxon>Myxococcia</taxon>
        <taxon>Myxococcales</taxon>
        <taxon>Cystobacterineae</taxon>
        <taxon>Archangiaceae</taxon>
        <taxon>Hyalangium</taxon>
    </lineage>
</organism>
<name>A0A085WIL9_9BACT</name>
<evidence type="ECO:0000256" key="1">
    <source>
        <dbReference type="SAM" id="Phobius"/>
    </source>
</evidence>
<dbReference type="EMBL" id="JMCB01000007">
    <property type="protein sequence ID" value="KFE67532.1"/>
    <property type="molecule type" value="Genomic_DNA"/>
</dbReference>
<protein>
    <submittedName>
        <fullName evidence="2">Uncharacterized protein</fullName>
    </submittedName>
</protein>
<evidence type="ECO:0000313" key="2">
    <source>
        <dbReference type="EMBL" id="KFE67532.1"/>
    </source>
</evidence>